<dbReference type="EMBL" id="NBIV01000037">
    <property type="protein sequence ID" value="PXF46505.1"/>
    <property type="molecule type" value="Genomic_DNA"/>
</dbReference>
<dbReference type="AlphaFoldDB" id="A0A2V3IWQ9"/>
<comment type="caution">
    <text evidence="2">The sequence shown here is derived from an EMBL/GenBank/DDBJ whole genome shotgun (WGS) entry which is preliminary data.</text>
</comment>
<keyword evidence="1" id="KW-0732">Signal</keyword>
<proteinExistence type="predicted"/>
<gene>
    <name evidence="2" type="ORF">BWQ96_03740</name>
</gene>
<evidence type="ECO:0000313" key="3">
    <source>
        <dbReference type="Proteomes" id="UP000247409"/>
    </source>
</evidence>
<name>A0A2V3IWQ9_9FLOR</name>
<organism evidence="2 3">
    <name type="scientific">Gracilariopsis chorda</name>
    <dbReference type="NCBI Taxonomy" id="448386"/>
    <lineage>
        <taxon>Eukaryota</taxon>
        <taxon>Rhodophyta</taxon>
        <taxon>Florideophyceae</taxon>
        <taxon>Rhodymeniophycidae</taxon>
        <taxon>Gracilariales</taxon>
        <taxon>Gracilariaceae</taxon>
        <taxon>Gracilariopsis</taxon>
    </lineage>
</organism>
<reference evidence="2 3" key="1">
    <citation type="journal article" date="2018" name="Mol. Biol. Evol.">
        <title>Analysis of the draft genome of the red seaweed Gracilariopsis chorda provides insights into genome size evolution in Rhodophyta.</title>
        <authorList>
            <person name="Lee J."/>
            <person name="Yang E.C."/>
            <person name="Graf L."/>
            <person name="Yang J.H."/>
            <person name="Qiu H."/>
            <person name="Zel Zion U."/>
            <person name="Chan C.X."/>
            <person name="Stephens T.G."/>
            <person name="Weber A.P.M."/>
            <person name="Boo G.H."/>
            <person name="Boo S.M."/>
            <person name="Kim K.M."/>
            <person name="Shin Y."/>
            <person name="Jung M."/>
            <person name="Lee S.J."/>
            <person name="Yim H.S."/>
            <person name="Lee J.H."/>
            <person name="Bhattacharya D."/>
            <person name="Yoon H.S."/>
        </authorList>
    </citation>
    <scope>NUCLEOTIDE SEQUENCE [LARGE SCALE GENOMIC DNA]</scope>
    <source>
        <strain evidence="2 3">SKKU-2015</strain>
        <tissue evidence="2">Whole body</tissue>
    </source>
</reference>
<feature type="signal peptide" evidence="1">
    <location>
        <begin position="1"/>
        <end position="19"/>
    </location>
</feature>
<evidence type="ECO:0000256" key="1">
    <source>
        <dbReference type="SAM" id="SignalP"/>
    </source>
</evidence>
<accession>A0A2V3IWQ9</accession>
<keyword evidence="3" id="KW-1185">Reference proteome</keyword>
<dbReference type="OrthoDB" id="10460767at2759"/>
<sequence>MHFAAVLVATAVVITTTNAQIASEEPLFEFKTTYGWVEASNCLTYEELKDELLGVARKIVSCGLSYDTASNFTEWIVTENVYKALEDADIVCIPPELGSEIGTRLGDLLLHQRGPRWLEKRRRDDAPKFEFDGKDRDNTIAQKSCCQCSKDEFPRGKGQCRAGPCCPRACLSLTQLSGGSAKMVTSCCERSVTKCFHKRKKGNSEGQRGRRPPAFT</sequence>
<evidence type="ECO:0000313" key="2">
    <source>
        <dbReference type="EMBL" id="PXF46505.1"/>
    </source>
</evidence>
<feature type="chain" id="PRO_5015880271" evidence="1">
    <location>
        <begin position="20"/>
        <end position="216"/>
    </location>
</feature>
<dbReference type="Proteomes" id="UP000247409">
    <property type="component" value="Unassembled WGS sequence"/>
</dbReference>
<protein>
    <submittedName>
        <fullName evidence="2">Uncharacterized protein</fullName>
    </submittedName>
</protein>